<comment type="caution">
    <text evidence="2">The sequence shown here is derived from an EMBL/GenBank/DDBJ whole genome shotgun (WGS) entry which is preliminary data.</text>
</comment>
<dbReference type="AlphaFoldDB" id="A0A8S4BA27"/>
<evidence type="ECO:0000256" key="1">
    <source>
        <dbReference type="SAM" id="MobiDB-lite"/>
    </source>
</evidence>
<evidence type="ECO:0000313" key="3">
    <source>
        <dbReference type="Proteomes" id="UP000677803"/>
    </source>
</evidence>
<proteinExistence type="predicted"/>
<accession>A0A8S4BA27</accession>
<gene>
    <name evidence="2" type="ORF">MMEN_LOCUS14731</name>
</gene>
<feature type="compositionally biased region" description="Basic residues" evidence="1">
    <location>
        <begin position="88"/>
        <end position="113"/>
    </location>
</feature>
<reference evidence="2" key="1">
    <citation type="submission" date="2021-05" db="EMBL/GenBank/DDBJ databases">
        <authorList>
            <person name="Tigano A."/>
        </authorList>
    </citation>
    <scope>NUCLEOTIDE SEQUENCE</scope>
</reference>
<dbReference type="Proteomes" id="UP000677803">
    <property type="component" value="Unassembled WGS sequence"/>
</dbReference>
<name>A0A8S4BA27_9TELE</name>
<dbReference type="OrthoDB" id="10067491at2759"/>
<organism evidence="2 3">
    <name type="scientific">Menidia menidia</name>
    <name type="common">Atlantic silverside</name>
    <dbReference type="NCBI Taxonomy" id="238744"/>
    <lineage>
        <taxon>Eukaryota</taxon>
        <taxon>Metazoa</taxon>
        <taxon>Chordata</taxon>
        <taxon>Craniata</taxon>
        <taxon>Vertebrata</taxon>
        <taxon>Euteleostomi</taxon>
        <taxon>Actinopterygii</taxon>
        <taxon>Neopterygii</taxon>
        <taxon>Teleostei</taxon>
        <taxon>Neoteleostei</taxon>
        <taxon>Acanthomorphata</taxon>
        <taxon>Ovalentaria</taxon>
        <taxon>Atherinomorphae</taxon>
        <taxon>Atheriniformes</taxon>
        <taxon>Atherinopsidae</taxon>
        <taxon>Menidiinae</taxon>
        <taxon>Menidia</taxon>
    </lineage>
</organism>
<dbReference type="EMBL" id="CAJRST010022223">
    <property type="protein sequence ID" value="CAG5957836.1"/>
    <property type="molecule type" value="Genomic_DNA"/>
</dbReference>
<keyword evidence="3" id="KW-1185">Reference proteome</keyword>
<feature type="region of interest" description="Disordered" evidence="1">
    <location>
        <begin position="69"/>
        <end position="113"/>
    </location>
</feature>
<protein>
    <submittedName>
        <fullName evidence="2">(Atlantic silverside) hypothetical protein</fullName>
    </submittedName>
</protein>
<sequence length="113" mass="12768">MDGWSLDDIKLYRIRGDDEEWDQVLKKAGNTAVISIKRCPGMQDILLEELLCSVVEITVKCIFSDSDKKRKWEGGNATASNGAPQQGKVKKKDNQHGKFKKNKDKRGKFGKKV</sequence>
<evidence type="ECO:0000313" key="2">
    <source>
        <dbReference type="EMBL" id="CAG5957836.1"/>
    </source>
</evidence>